<dbReference type="Proteomes" id="UP001165962">
    <property type="component" value="Unassembled WGS sequence"/>
</dbReference>
<dbReference type="InterPro" id="IPR014347">
    <property type="entry name" value="Tautomerase/MIF_sf"/>
</dbReference>
<evidence type="ECO:0000313" key="1">
    <source>
        <dbReference type="EMBL" id="NHN35231.1"/>
    </source>
</evidence>
<comment type="caution">
    <text evidence="1">The sequence shown here is derived from an EMBL/GenBank/DDBJ whole genome shotgun (WGS) entry which is preliminary data.</text>
</comment>
<keyword evidence="2" id="KW-1185">Reference proteome</keyword>
<name>A0ABX0JLU6_9BACL</name>
<organism evidence="1 2">
    <name type="scientific">Paenibacillus agricola</name>
    <dbReference type="NCBI Taxonomy" id="2716264"/>
    <lineage>
        <taxon>Bacteria</taxon>
        <taxon>Bacillati</taxon>
        <taxon>Bacillota</taxon>
        <taxon>Bacilli</taxon>
        <taxon>Bacillales</taxon>
        <taxon>Paenibacillaceae</taxon>
        <taxon>Paenibacillus</taxon>
    </lineage>
</organism>
<gene>
    <name evidence="1" type="ORF">G9U52_36510</name>
</gene>
<dbReference type="Gene3D" id="3.30.429.10">
    <property type="entry name" value="Macrophage Migration Inhibitory Factor"/>
    <property type="match status" value="1"/>
</dbReference>
<reference evidence="1" key="1">
    <citation type="submission" date="2020-03" db="EMBL/GenBank/DDBJ databases">
        <title>Draft sequencing of Paenibacilllus sp. S3N08.</title>
        <authorList>
            <person name="Kim D.-U."/>
        </authorList>
    </citation>
    <scope>NUCLEOTIDE SEQUENCE</scope>
    <source>
        <strain evidence="1">S3N08</strain>
    </source>
</reference>
<proteinExistence type="predicted"/>
<accession>A0ABX0JLU6</accession>
<dbReference type="InterPro" id="IPR037479">
    <property type="entry name" value="Tauto_MSAD"/>
</dbReference>
<dbReference type="EMBL" id="JAAOIW010000029">
    <property type="protein sequence ID" value="NHN35231.1"/>
    <property type="molecule type" value="Genomic_DNA"/>
</dbReference>
<dbReference type="SUPFAM" id="SSF55331">
    <property type="entry name" value="Tautomerase/MIF"/>
    <property type="match status" value="1"/>
</dbReference>
<dbReference type="RefSeq" id="WP_166157680.1">
    <property type="nucleotide sequence ID" value="NZ_JAAOIW010000029.1"/>
</dbReference>
<sequence length="188" mass="21243">MLATSIADTYGIGIVAVPKPNIMPFVKIYLKKRGDINKLVIASTMRTIMQDVIKTPIEDGPVKFFEISEDNWFMPPGWSENKTFVEILMFPGRKQETKEKLLLEVVIQLSQLLNIDKSDVVITLHEPIGAKMLVYLTEQQLIMGINTVKGTWRDGEAFESRPGYSIKLPVVMDYEVPKEGQGLHMKGC</sequence>
<protein>
    <submittedName>
        <fullName evidence="1">Tautomerase family protein</fullName>
    </submittedName>
</protein>
<evidence type="ECO:0000313" key="2">
    <source>
        <dbReference type="Proteomes" id="UP001165962"/>
    </source>
</evidence>
<dbReference type="Pfam" id="PF14552">
    <property type="entry name" value="Tautomerase_2"/>
    <property type="match status" value="1"/>
</dbReference>